<proteinExistence type="predicted"/>
<feature type="domain" description="Tyr recombinase" evidence="3">
    <location>
        <begin position="113"/>
        <end position="315"/>
    </location>
</feature>
<comment type="caution">
    <text evidence="4">The sequence shown here is derived from an EMBL/GenBank/DDBJ whole genome shotgun (WGS) entry which is preliminary data.</text>
</comment>
<gene>
    <name evidence="4" type="ORF">FK85_05565</name>
</gene>
<reference evidence="4 5" key="1">
    <citation type="journal article" date="2015" name="Genome Announc.">
        <title>Draft genome sequence of a Halorubrum H3 strain isolated from the burlinskoye salt lake (Altai Krai, Russia).</title>
        <authorList>
            <person name="Rozanov A.S."/>
            <person name="Bryanskaya A.V."/>
            <person name="Malup T.K."/>
            <person name="Kotenko A.V."/>
            <person name="Peltek S.E."/>
        </authorList>
    </citation>
    <scope>NUCLEOTIDE SEQUENCE [LARGE SCALE GENOMIC DNA]</scope>
    <source>
        <strain evidence="4 5">H3</strain>
    </source>
</reference>
<dbReference type="GO" id="GO:0015074">
    <property type="term" value="P:DNA integration"/>
    <property type="evidence" value="ECO:0007669"/>
    <property type="project" value="InterPro"/>
</dbReference>
<dbReference type="Gene3D" id="1.10.443.10">
    <property type="entry name" value="Intergrase catalytic core"/>
    <property type="match status" value="1"/>
</dbReference>
<dbReference type="GO" id="GO:0003677">
    <property type="term" value="F:DNA binding"/>
    <property type="evidence" value="ECO:0007669"/>
    <property type="project" value="InterPro"/>
</dbReference>
<dbReference type="InterPro" id="IPR050090">
    <property type="entry name" value="Tyrosine_recombinase_XerCD"/>
</dbReference>
<evidence type="ECO:0000313" key="4">
    <source>
        <dbReference type="EMBL" id="KDS91192.1"/>
    </source>
</evidence>
<organism evidence="4 5">
    <name type="scientific">Halorubrum saccharovorum</name>
    <dbReference type="NCBI Taxonomy" id="2248"/>
    <lineage>
        <taxon>Archaea</taxon>
        <taxon>Methanobacteriati</taxon>
        <taxon>Methanobacteriota</taxon>
        <taxon>Stenosarchaea group</taxon>
        <taxon>Halobacteria</taxon>
        <taxon>Halobacteriales</taxon>
        <taxon>Haloferacaceae</taxon>
        <taxon>Halorubrum</taxon>
    </lineage>
</organism>
<protein>
    <recommendedName>
        <fullName evidence="3">Tyr recombinase domain-containing protein</fullName>
    </recommendedName>
</protein>
<dbReference type="SUPFAM" id="SSF56349">
    <property type="entry name" value="DNA breaking-rejoining enzymes"/>
    <property type="match status" value="1"/>
</dbReference>
<dbReference type="RefSeq" id="WP_050026605.1">
    <property type="nucleotide sequence ID" value="NZ_JNFH02000089.1"/>
</dbReference>
<evidence type="ECO:0000313" key="5">
    <source>
        <dbReference type="Proteomes" id="UP000053331"/>
    </source>
</evidence>
<evidence type="ECO:0000256" key="2">
    <source>
        <dbReference type="SAM" id="MobiDB-lite"/>
    </source>
</evidence>
<dbReference type="GO" id="GO:0006310">
    <property type="term" value="P:DNA recombination"/>
    <property type="evidence" value="ECO:0007669"/>
    <property type="project" value="UniProtKB-KW"/>
</dbReference>
<accession>A0A081EUV4</accession>
<dbReference type="InterPro" id="IPR011010">
    <property type="entry name" value="DNA_brk_join_enz"/>
</dbReference>
<sequence length="426" mass="47956">MSLDDPANFRERFRDELDRLDNADIADADKDAIHDFIRARDGGLAVSSLEQYCKQLRLVADFSETPISELDLDGARDLFFEIRHNNGCAHSTSRNRQRVLRLFLEHHAGEWAEQLEVMPVEKTTVDADDMLNSDDIATLVDAANNQRDIALIEFLADSGARRSLAVSLRIKDVDLEGETATYRPNSEAIGLKGAEIKDYPLIDSVAAMRSYKRFTHPCPDDPEAPFFHKLEGYEDGSRGINPDHLHNHLGRIARRTDLEKPCNPHNFRHSAVTRMVREGYTREEIEHRVHWKLNTDMWETYVHIDAERFNRDIFRKAGVAHQDDEDAHTRERHPCSACREPLAPHHEYCPVCGEPATKETRELQKSATTSAAKGLAELSAAERRSFVADMLEQIQTDGSLLGAHDAPASSSSESSSGSSTSSSSRR</sequence>
<dbReference type="PANTHER" id="PTHR30349">
    <property type="entry name" value="PHAGE INTEGRASE-RELATED"/>
    <property type="match status" value="1"/>
</dbReference>
<keyword evidence="5" id="KW-1185">Reference proteome</keyword>
<evidence type="ECO:0000259" key="3">
    <source>
        <dbReference type="PROSITE" id="PS51898"/>
    </source>
</evidence>
<dbReference type="PROSITE" id="PS51898">
    <property type="entry name" value="TYR_RECOMBINASE"/>
    <property type="match status" value="1"/>
</dbReference>
<dbReference type="InterPro" id="IPR013762">
    <property type="entry name" value="Integrase-like_cat_sf"/>
</dbReference>
<dbReference type="CDD" id="cd00397">
    <property type="entry name" value="DNA_BRE_C"/>
    <property type="match status" value="1"/>
</dbReference>
<dbReference type="Proteomes" id="UP000053331">
    <property type="component" value="Unassembled WGS sequence"/>
</dbReference>
<dbReference type="EMBL" id="JNFH02000089">
    <property type="protein sequence ID" value="KDS91192.1"/>
    <property type="molecule type" value="Genomic_DNA"/>
</dbReference>
<feature type="compositionally biased region" description="Low complexity" evidence="2">
    <location>
        <begin position="409"/>
        <end position="426"/>
    </location>
</feature>
<feature type="region of interest" description="Disordered" evidence="2">
    <location>
        <begin position="398"/>
        <end position="426"/>
    </location>
</feature>
<evidence type="ECO:0000256" key="1">
    <source>
        <dbReference type="ARBA" id="ARBA00023172"/>
    </source>
</evidence>
<keyword evidence="1" id="KW-0233">DNA recombination</keyword>
<dbReference type="OrthoDB" id="144892at2157"/>
<dbReference type="Pfam" id="PF00589">
    <property type="entry name" value="Phage_integrase"/>
    <property type="match status" value="1"/>
</dbReference>
<name>A0A081EUV4_9EURY</name>
<dbReference type="InterPro" id="IPR002104">
    <property type="entry name" value="Integrase_catalytic"/>
</dbReference>
<dbReference type="PANTHER" id="PTHR30349:SF87">
    <property type="entry name" value="TRANSPOSASE A"/>
    <property type="match status" value="1"/>
</dbReference>
<dbReference type="AlphaFoldDB" id="A0A081EUV4"/>